<dbReference type="RefSeq" id="XP_022404473.1">
    <property type="nucleotide sequence ID" value="XM_022548723.1"/>
</dbReference>
<organism evidence="2 3">
    <name type="scientific">Aspergillus glaucus CBS 516.65</name>
    <dbReference type="NCBI Taxonomy" id="1160497"/>
    <lineage>
        <taxon>Eukaryota</taxon>
        <taxon>Fungi</taxon>
        <taxon>Dikarya</taxon>
        <taxon>Ascomycota</taxon>
        <taxon>Pezizomycotina</taxon>
        <taxon>Eurotiomycetes</taxon>
        <taxon>Eurotiomycetidae</taxon>
        <taxon>Eurotiales</taxon>
        <taxon>Aspergillaceae</taxon>
        <taxon>Aspergillus</taxon>
        <taxon>Aspergillus subgen. Aspergillus</taxon>
    </lineage>
</organism>
<accession>A0A1L9VV57</accession>
<proteinExistence type="predicted"/>
<feature type="compositionally biased region" description="Basic and acidic residues" evidence="1">
    <location>
        <begin position="605"/>
        <end position="631"/>
    </location>
</feature>
<feature type="compositionally biased region" description="Polar residues" evidence="1">
    <location>
        <begin position="133"/>
        <end position="142"/>
    </location>
</feature>
<dbReference type="Pfam" id="PF10336">
    <property type="entry name" value="DUF2420"/>
    <property type="match status" value="1"/>
</dbReference>
<feature type="compositionally biased region" description="Acidic residues" evidence="1">
    <location>
        <begin position="587"/>
        <end position="604"/>
    </location>
</feature>
<gene>
    <name evidence="2" type="ORF">ASPGLDRAFT_63899</name>
</gene>
<dbReference type="AlphaFoldDB" id="A0A1L9VV57"/>
<dbReference type="VEuPathDB" id="FungiDB:ASPGLDRAFT_63899"/>
<dbReference type="OrthoDB" id="5339076at2759"/>
<evidence type="ECO:0000313" key="2">
    <source>
        <dbReference type="EMBL" id="OJJ87790.1"/>
    </source>
</evidence>
<reference evidence="3" key="1">
    <citation type="journal article" date="2017" name="Genome Biol.">
        <title>Comparative genomics reveals high biological diversity and specific adaptations in the industrially and medically important fungal genus Aspergillus.</title>
        <authorList>
            <person name="de Vries R.P."/>
            <person name="Riley R."/>
            <person name="Wiebenga A."/>
            <person name="Aguilar-Osorio G."/>
            <person name="Amillis S."/>
            <person name="Uchima C.A."/>
            <person name="Anderluh G."/>
            <person name="Asadollahi M."/>
            <person name="Askin M."/>
            <person name="Barry K."/>
            <person name="Battaglia E."/>
            <person name="Bayram O."/>
            <person name="Benocci T."/>
            <person name="Braus-Stromeyer S.A."/>
            <person name="Caldana C."/>
            <person name="Canovas D."/>
            <person name="Cerqueira G.C."/>
            <person name="Chen F."/>
            <person name="Chen W."/>
            <person name="Choi C."/>
            <person name="Clum A."/>
            <person name="Dos Santos R.A."/>
            <person name="Damasio A.R."/>
            <person name="Diallinas G."/>
            <person name="Emri T."/>
            <person name="Fekete E."/>
            <person name="Flipphi M."/>
            <person name="Freyberg S."/>
            <person name="Gallo A."/>
            <person name="Gournas C."/>
            <person name="Habgood R."/>
            <person name="Hainaut M."/>
            <person name="Harispe M.L."/>
            <person name="Henrissat B."/>
            <person name="Hilden K.S."/>
            <person name="Hope R."/>
            <person name="Hossain A."/>
            <person name="Karabika E."/>
            <person name="Karaffa L."/>
            <person name="Karanyi Z."/>
            <person name="Krasevec N."/>
            <person name="Kuo A."/>
            <person name="Kusch H."/>
            <person name="LaButti K."/>
            <person name="Lagendijk E.L."/>
            <person name="Lapidus A."/>
            <person name="Levasseur A."/>
            <person name="Lindquist E."/>
            <person name="Lipzen A."/>
            <person name="Logrieco A.F."/>
            <person name="MacCabe A."/>
            <person name="Maekelae M.R."/>
            <person name="Malavazi I."/>
            <person name="Melin P."/>
            <person name="Meyer V."/>
            <person name="Mielnichuk N."/>
            <person name="Miskei M."/>
            <person name="Molnar A.P."/>
            <person name="Mule G."/>
            <person name="Ngan C.Y."/>
            <person name="Orejas M."/>
            <person name="Orosz E."/>
            <person name="Ouedraogo J.P."/>
            <person name="Overkamp K.M."/>
            <person name="Park H.-S."/>
            <person name="Perrone G."/>
            <person name="Piumi F."/>
            <person name="Punt P.J."/>
            <person name="Ram A.F."/>
            <person name="Ramon A."/>
            <person name="Rauscher S."/>
            <person name="Record E."/>
            <person name="Riano-Pachon D.M."/>
            <person name="Robert V."/>
            <person name="Roehrig J."/>
            <person name="Ruller R."/>
            <person name="Salamov A."/>
            <person name="Salih N.S."/>
            <person name="Samson R.A."/>
            <person name="Sandor E."/>
            <person name="Sanguinetti M."/>
            <person name="Schuetze T."/>
            <person name="Sepcic K."/>
            <person name="Shelest E."/>
            <person name="Sherlock G."/>
            <person name="Sophianopoulou V."/>
            <person name="Squina F.M."/>
            <person name="Sun H."/>
            <person name="Susca A."/>
            <person name="Todd R.B."/>
            <person name="Tsang A."/>
            <person name="Unkles S.E."/>
            <person name="van de Wiele N."/>
            <person name="van Rossen-Uffink D."/>
            <person name="Oliveira J.V."/>
            <person name="Vesth T.C."/>
            <person name="Visser J."/>
            <person name="Yu J.-H."/>
            <person name="Zhou M."/>
            <person name="Andersen M.R."/>
            <person name="Archer D.B."/>
            <person name="Baker S.E."/>
            <person name="Benoit I."/>
            <person name="Brakhage A.A."/>
            <person name="Braus G.H."/>
            <person name="Fischer R."/>
            <person name="Frisvad J.C."/>
            <person name="Goldman G.H."/>
            <person name="Houbraken J."/>
            <person name="Oakley B."/>
            <person name="Pocsi I."/>
            <person name="Scazzocchio C."/>
            <person name="Seiboth B."/>
            <person name="vanKuyk P.A."/>
            <person name="Wortman J."/>
            <person name="Dyer P.S."/>
            <person name="Grigoriev I.V."/>
        </authorList>
    </citation>
    <scope>NUCLEOTIDE SEQUENCE [LARGE SCALE GENOMIC DNA]</scope>
    <source>
        <strain evidence="3">CBS 516.65</strain>
    </source>
</reference>
<sequence>MTTAPSIAFPTMEVPTADDTMEMASPLPGHADDFDIDLDVMEDQASNADKDMMGADDYPDESIEIEYTRDGANDADMMDDVAEPAMVDADDQYPETNDNVEMQYSADETYEAEMLEDDYDEDIDVPMPKSDEQGPTTAQNDIGQKPEFEIEPPQTNDVIQGESKKPALETHVEPTEEHVTEPTEAPHTEQEQRDHPESEHVQEAGPQPDSSDPLDDNLPETNQTERDAVQSAQPDLDKDGPTDSKQPEEGAGEATEAQSPLDQPKEQEVEPTAVQDTEQPKEKEQGADMNGHVALHPVKVYYQDNEVSLFPPREGDLSETFFLEDESLAYENFGKLFESFREVLREHIGENDVLVVDIDALNIQLIEDSLHSSKVTLRQIINVYLHLCDNESIGEPESLYITLSTKLTTSAAISELAAAANEGKGLSEIFSWDEYDEVEPLSAGPDAEPDAEPQHDPEFQHQAPEESQEPRIFQEHEEHEEPAEHVADLEAPGREEPEVVEEQEKAEASDERQINEAAEATQVPEQDAAEHKEAHNHELQPELTNDAEPAVHEGAHVEQENQEQEDDKLAPNQPGEEVEKAALPEKGEDEEYGEIDEGEYEDDVQEYHDPELEYQDHPSNDRSYDSEEQKTESTATIAPLPATDRQQDVEQSADVAEADGDLVEYDEVEGTGGEDYPNDNTNLDAPEHDEYSEEPGYNNVDGAYDEQNAEEPREEPSSKTHDASDGDEDQDRTPQEEVADEAFQGNEDAVHGQPEDGVSDSAQNDARATPEPADELLGIAESVMGSPSKNAKDNNETADSGEVLDNDAEYVSSATAGEGVEEVTFDGNDDEFFNLDFDDEAGPETNVSDAVADHNVSTKRTRDPEDETDLTETTPDAKRTRSS</sequence>
<feature type="compositionally biased region" description="Basic and acidic residues" evidence="1">
    <location>
        <begin position="235"/>
        <end position="248"/>
    </location>
</feature>
<feature type="compositionally biased region" description="Acidic residues" evidence="1">
    <location>
        <begin position="819"/>
        <end position="842"/>
    </location>
</feature>
<feature type="compositionally biased region" description="Basic and acidic residues" evidence="1">
    <location>
        <begin position="710"/>
        <end position="724"/>
    </location>
</feature>
<name>A0A1L9VV57_ASPGL</name>
<keyword evidence="3" id="KW-1185">Reference proteome</keyword>
<feature type="region of interest" description="Disordered" evidence="1">
    <location>
        <begin position="89"/>
        <end position="290"/>
    </location>
</feature>
<feature type="compositionally biased region" description="Basic and acidic residues" evidence="1">
    <location>
        <begin position="577"/>
        <end position="586"/>
    </location>
</feature>
<feature type="compositionally biased region" description="Acidic residues" evidence="1">
    <location>
        <begin position="656"/>
        <end position="669"/>
    </location>
</feature>
<feature type="compositionally biased region" description="Basic and acidic residues" evidence="1">
    <location>
        <begin position="468"/>
        <end position="514"/>
    </location>
</feature>
<dbReference type="Proteomes" id="UP000184300">
    <property type="component" value="Unassembled WGS sequence"/>
</dbReference>
<dbReference type="EMBL" id="KV878890">
    <property type="protein sequence ID" value="OJJ87790.1"/>
    <property type="molecule type" value="Genomic_DNA"/>
</dbReference>
<protein>
    <submittedName>
        <fullName evidence="2">Uncharacterized protein</fullName>
    </submittedName>
</protein>
<feature type="compositionally biased region" description="Acidic residues" evidence="1">
    <location>
        <begin position="108"/>
        <end position="124"/>
    </location>
</feature>
<evidence type="ECO:0000313" key="3">
    <source>
        <dbReference type="Proteomes" id="UP000184300"/>
    </source>
</evidence>
<feature type="region of interest" description="Disordered" evidence="1">
    <location>
        <begin position="439"/>
        <end position="883"/>
    </location>
</feature>
<feature type="compositionally biased region" description="Basic and acidic residues" evidence="1">
    <location>
        <begin position="162"/>
        <end position="202"/>
    </location>
</feature>
<feature type="compositionally biased region" description="Basic and acidic residues" evidence="1">
    <location>
        <begin position="528"/>
        <end position="540"/>
    </location>
</feature>
<dbReference type="STRING" id="1160497.A0A1L9VV57"/>
<dbReference type="GeneID" id="34464983"/>
<feature type="compositionally biased region" description="Basic and acidic residues" evidence="1">
    <location>
        <begin position="549"/>
        <end position="559"/>
    </location>
</feature>
<evidence type="ECO:0000256" key="1">
    <source>
        <dbReference type="SAM" id="MobiDB-lite"/>
    </source>
</evidence>
<dbReference type="InterPro" id="IPR018822">
    <property type="entry name" value="UPF0646"/>
</dbReference>